<name>A0AC34G6T0_9BILA</name>
<sequence length="260" mass="30260">LLPEAKLQLKNMIKNRTAKTGNFSWRIPTHIKEDDLKLPLGRLNLISIKPAKNAENIWNYFATVERIIDNYNDTEMINHLSPNFVINLNITASEAAEAPQLICKRIPQLSKEGYEIVQQAKRKYANILTELIRTKHSNKPFTEIIERVNRFMLILPTIEKLTQIDNETLGMMIVFNMAEMKNSLSYELHIELVRTKHSNKPFSEIIERVNRFMLILPTIEKITQIDDETLSMMIVFNMSDMKNSLCHELHIGKNNFDTVH</sequence>
<reference evidence="2" key="1">
    <citation type="submission" date="2022-11" db="UniProtKB">
        <authorList>
            <consortium name="WormBaseParasite"/>
        </authorList>
    </citation>
    <scope>IDENTIFICATION</scope>
</reference>
<accession>A0AC34G6T0</accession>
<proteinExistence type="predicted"/>
<dbReference type="Proteomes" id="UP000887579">
    <property type="component" value="Unplaced"/>
</dbReference>
<evidence type="ECO:0000313" key="1">
    <source>
        <dbReference type="Proteomes" id="UP000887579"/>
    </source>
</evidence>
<dbReference type="WBParaSite" id="ES5_v2.g25140.t1">
    <property type="protein sequence ID" value="ES5_v2.g25140.t1"/>
    <property type="gene ID" value="ES5_v2.g25140"/>
</dbReference>
<protein>
    <submittedName>
        <fullName evidence="2">Uncharacterized protein</fullName>
    </submittedName>
</protein>
<evidence type="ECO:0000313" key="2">
    <source>
        <dbReference type="WBParaSite" id="ES5_v2.g25140.t1"/>
    </source>
</evidence>
<organism evidence="1 2">
    <name type="scientific">Panagrolaimus sp. ES5</name>
    <dbReference type="NCBI Taxonomy" id="591445"/>
    <lineage>
        <taxon>Eukaryota</taxon>
        <taxon>Metazoa</taxon>
        <taxon>Ecdysozoa</taxon>
        <taxon>Nematoda</taxon>
        <taxon>Chromadorea</taxon>
        <taxon>Rhabditida</taxon>
        <taxon>Tylenchina</taxon>
        <taxon>Panagrolaimomorpha</taxon>
        <taxon>Panagrolaimoidea</taxon>
        <taxon>Panagrolaimidae</taxon>
        <taxon>Panagrolaimus</taxon>
    </lineage>
</organism>